<name>A0AAD7W5K4_9TELE</name>
<keyword evidence="2" id="KW-1185">Reference proteome</keyword>
<evidence type="ECO:0000313" key="2">
    <source>
        <dbReference type="Proteomes" id="UP001221898"/>
    </source>
</evidence>
<dbReference type="Proteomes" id="UP001221898">
    <property type="component" value="Unassembled WGS sequence"/>
</dbReference>
<reference evidence="1" key="1">
    <citation type="journal article" date="2023" name="Science">
        <title>Genome structures resolve the early diversification of teleost fishes.</title>
        <authorList>
            <person name="Parey E."/>
            <person name="Louis A."/>
            <person name="Montfort J."/>
            <person name="Bouchez O."/>
            <person name="Roques C."/>
            <person name="Iampietro C."/>
            <person name="Lluch J."/>
            <person name="Castinel A."/>
            <person name="Donnadieu C."/>
            <person name="Desvignes T."/>
            <person name="Floi Bucao C."/>
            <person name="Jouanno E."/>
            <person name="Wen M."/>
            <person name="Mejri S."/>
            <person name="Dirks R."/>
            <person name="Jansen H."/>
            <person name="Henkel C."/>
            <person name="Chen W.J."/>
            <person name="Zahm M."/>
            <person name="Cabau C."/>
            <person name="Klopp C."/>
            <person name="Thompson A.W."/>
            <person name="Robinson-Rechavi M."/>
            <person name="Braasch I."/>
            <person name="Lecointre G."/>
            <person name="Bobe J."/>
            <person name="Postlethwait J.H."/>
            <person name="Berthelot C."/>
            <person name="Roest Crollius H."/>
            <person name="Guiguen Y."/>
        </authorList>
    </citation>
    <scope>NUCLEOTIDE SEQUENCE</scope>
    <source>
        <strain evidence="1">NC1722</strain>
    </source>
</reference>
<sequence length="111" mass="12689">MGPMPIKWQQEPRYVPWCSQDLHNLIMSLPDIQDGVGHWIRKLEEEILGKKMTLGDVKALLGKILGAEKMLEAMQGARLNLDDMKATRVDGVPFDAYRNRVWGTLREIFPA</sequence>
<evidence type="ECO:0000313" key="1">
    <source>
        <dbReference type="EMBL" id="KAJ8385106.1"/>
    </source>
</evidence>
<protein>
    <submittedName>
        <fullName evidence="1">Uncharacterized protein</fullName>
    </submittedName>
</protein>
<gene>
    <name evidence="1" type="ORF">AAFF_G00192470</name>
</gene>
<comment type="caution">
    <text evidence="1">The sequence shown here is derived from an EMBL/GenBank/DDBJ whole genome shotgun (WGS) entry which is preliminary data.</text>
</comment>
<accession>A0AAD7W5K4</accession>
<dbReference type="AlphaFoldDB" id="A0AAD7W5K4"/>
<organism evidence="1 2">
    <name type="scientific">Aldrovandia affinis</name>
    <dbReference type="NCBI Taxonomy" id="143900"/>
    <lineage>
        <taxon>Eukaryota</taxon>
        <taxon>Metazoa</taxon>
        <taxon>Chordata</taxon>
        <taxon>Craniata</taxon>
        <taxon>Vertebrata</taxon>
        <taxon>Euteleostomi</taxon>
        <taxon>Actinopterygii</taxon>
        <taxon>Neopterygii</taxon>
        <taxon>Teleostei</taxon>
        <taxon>Notacanthiformes</taxon>
        <taxon>Halosauridae</taxon>
        <taxon>Aldrovandia</taxon>
    </lineage>
</organism>
<proteinExistence type="predicted"/>
<dbReference type="EMBL" id="JAINUG010000258">
    <property type="protein sequence ID" value="KAJ8385106.1"/>
    <property type="molecule type" value="Genomic_DNA"/>
</dbReference>